<dbReference type="RefSeq" id="WP_013759784.1">
    <property type="nucleotide sequence ID" value="NC_015501.1"/>
</dbReference>
<dbReference type="STRING" id="879243.Poras_0127"/>
<keyword evidence="4" id="KW-1185">Reference proteome</keyword>
<organism evidence="3 4">
    <name type="scientific">Porphyromonas asaccharolytica (strain ATCC 25260 / DSM 20707 / BCRC 10618 / CCUG 7834 / JCM 6326 / LMG 13178 / VPI 4198 / B440)</name>
    <name type="common">Bacteroides asaccharolyticus</name>
    <dbReference type="NCBI Taxonomy" id="879243"/>
    <lineage>
        <taxon>Bacteria</taxon>
        <taxon>Pseudomonadati</taxon>
        <taxon>Bacteroidota</taxon>
        <taxon>Bacteroidia</taxon>
        <taxon>Bacteroidales</taxon>
        <taxon>Porphyromonadaceae</taxon>
        <taxon>Porphyromonas</taxon>
    </lineage>
</organism>
<evidence type="ECO:0000256" key="2">
    <source>
        <dbReference type="SAM" id="SignalP"/>
    </source>
</evidence>
<protein>
    <recommendedName>
        <fullName evidence="5">Lipoprotein</fullName>
    </recommendedName>
</protein>
<feature type="chain" id="PRO_5003309910" description="Lipoprotein" evidence="2">
    <location>
        <begin position="30"/>
        <end position="526"/>
    </location>
</feature>
<dbReference type="PROSITE" id="PS51257">
    <property type="entry name" value="PROKAR_LIPOPROTEIN"/>
    <property type="match status" value="1"/>
</dbReference>
<dbReference type="OrthoDB" id="9893354at2"/>
<evidence type="ECO:0000313" key="3">
    <source>
        <dbReference type="EMBL" id="AEE12081.1"/>
    </source>
</evidence>
<feature type="region of interest" description="Disordered" evidence="1">
    <location>
        <begin position="26"/>
        <end position="52"/>
    </location>
</feature>
<accession>F4KLA7</accession>
<evidence type="ECO:0000256" key="1">
    <source>
        <dbReference type="SAM" id="MobiDB-lite"/>
    </source>
</evidence>
<evidence type="ECO:0000313" key="4">
    <source>
        <dbReference type="Proteomes" id="UP000006545"/>
    </source>
</evidence>
<name>F4KLA7_PORAD</name>
<evidence type="ECO:0008006" key="5">
    <source>
        <dbReference type="Google" id="ProtNLM"/>
    </source>
</evidence>
<proteinExistence type="predicted"/>
<dbReference type="AlphaFoldDB" id="F4KLA7"/>
<feature type="signal peptide" evidence="2">
    <location>
        <begin position="1"/>
        <end position="29"/>
    </location>
</feature>
<dbReference type="HOGENOM" id="CLU_517639_0_0_10"/>
<gene>
    <name evidence="3" type="ordered locus">Poras_0127</name>
</gene>
<reference evidence="4" key="1">
    <citation type="submission" date="2011-04" db="EMBL/GenBank/DDBJ databases">
        <title>The complete genome of Porphyromonas asaccharolytica DSM 20707.</title>
        <authorList>
            <person name="Lucas S."/>
            <person name="Han J."/>
            <person name="Lapidus A."/>
            <person name="Bruce D."/>
            <person name="Goodwin L."/>
            <person name="Pitluck S."/>
            <person name="Peters L."/>
            <person name="Kyrpides N."/>
            <person name="Mavromatis K."/>
            <person name="Ivanova N."/>
            <person name="Ovchinnikova G."/>
            <person name="Pagani I."/>
            <person name="Lu M."/>
            <person name="Detter J.C."/>
            <person name="Tapia R."/>
            <person name="Han C."/>
            <person name="Land M."/>
            <person name="Hauser L."/>
            <person name="Markowitz V."/>
            <person name="Cheng J.-F."/>
            <person name="Hugenholtz P."/>
            <person name="Woyke T."/>
            <person name="Wu D."/>
            <person name="Gronow S."/>
            <person name="Wellnitz S."/>
            <person name="Brambilla E."/>
            <person name="Klenk H.-P."/>
            <person name="Eisen J.A."/>
        </authorList>
    </citation>
    <scope>NUCLEOTIDE SEQUENCE [LARGE SCALE GENOMIC DNA]</scope>
    <source>
        <strain evidence="4">ATCC 25260 / DSM 20707 / VPI 4198</strain>
    </source>
</reference>
<keyword evidence="2" id="KW-0732">Signal</keyword>
<sequence length="526" mass="58825">MTNLQRLLATLTAILCVILATSSCHPNQAPNPGSDTTGVDTTGVTPQPDPQPFQSILELDANGELTAIPFPCVDWLGGEKAVQAFEQSKGATLDGTIDKNGKKVLRYKTGDPKGQQPIRLYIIDPAKAILETSSIQIAAHLVAEGDDINDNMEILLSDAGYQKVPEAKGIAYSNGTYLLVFSKINDSSWAIAYKSAGDPAQLAGILQIKDFPYLKKETKMSAYTFEEIEAYEKQLGLRKQTSKTKTSVTYQAIDPSKVNFTYVRYDIDPNDEGKSGPIVRTDRFTMAMYKQPELRSYFELNGFNYEGAFQNYAEKFVNKDLAVRLRLSDKRPGAIITFEDAPDLYHKGPKPGQPTFQALYLPLLDVFGQKISKESPIIDREREIHPDCEVEFKPANPDAGYKHDAIKVSMPLSFKLDPADRNKPRTISYAYESKSGSTIEQISYDFSPEWEKAKIDGDNAIIKDFMTKNGFAYKGDQILENEQGQLHLYQYYNASLGIYFEYVRFIKPAFMTLPIGIYTKTPTVKL</sequence>
<dbReference type="EMBL" id="CP002689">
    <property type="protein sequence ID" value="AEE12081.1"/>
    <property type="molecule type" value="Genomic_DNA"/>
</dbReference>
<dbReference type="Proteomes" id="UP000006545">
    <property type="component" value="Chromosome"/>
</dbReference>
<dbReference type="KEGG" id="pah:Poras_0127"/>
<feature type="compositionally biased region" description="Low complexity" evidence="1">
    <location>
        <begin position="35"/>
        <end position="45"/>
    </location>
</feature>